<comment type="caution">
    <text evidence="2">The sequence shown here is derived from an EMBL/GenBank/DDBJ whole genome shotgun (WGS) entry which is preliminary data.</text>
</comment>
<name>A0ABU5C7Z6_9BACI</name>
<dbReference type="InterPro" id="IPR024410">
    <property type="entry name" value="Phage_TAC_12"/>
</dbReference>
<dbReference type="RefSeq" id="WP_390354137.1">
    <property type="nucleotide sequence ID" value="NZ_JBHUIZ010000005.1"/>
</dbReference>
<evidence type="ECO:0000256" key="1">
    <source>
        <dbReference type="SAM" id="MobiDB-lite"/>
    </source>
</evidence>
<organism evidence="2 3">
    <name type="scientific">Tigheibacillus halophilus</name>
    <dbReference type="NCBI Taxonomy" id="361280"/>
    <lineage>
        <taxon>Bacteria</taxon>
        <taxon>Bacillati</taxon>
        <taxon>Bacillota</taxon>
        <taxon>Bacilli</taxon>
        <taxon>Bacillales</taxon>
        <taxon>Bacillaceae</taxon>
        <taxon>Tigheibacillus</taxon>
    </lineage>
</organism>
<feature type="region of interest" description="Disordered" evidence="1">
    <location>
        <begin position="96"/>
        <end position="126"/>
    </location>
</feature>
<reference evidence="2 3" key="1">
    <citation type="submission" date="2023-10" db="EMBL/GenBank/DDBJ databases">
        <title>Virgibacillus halophilus 5B73C genome.</title>
        <authorList>
            <person name="Miliotis G."/>
            <person name="Sengupta P."/>
            <person name="Hameed A."/>
            <person name="Chuvochina M."/>
            <person name="Mcdonagh F."/>
            <person name="Simpson A.C."/>
            <person name="Singh N.K."/>
            <person name="Rekha P.D."/>
            <person name="Raman K."/>
            <person name="Hugenholtz P."/>
            <person name="Venkateswaran K."/>
        </authorList>
    </citation>
    <scope>NUCLEOTIDE SEQUENCE [LARGE SCALE GENOMIC DNA]</scope>
    <source>
        <strain evidence="2 3">5B73C</strain>
    </source>
</reference>
<proteinExistence type="predicted"/>
<evidence type="ECO:0000313" key="3">
    <source>
        <dbReference type="Proteomes" id="UP001281447"/>
    </source>
</evidence>
<dbReference type="EMBL" id="JAWDIP010000003">
    <property type="protein sequence ID" value="MDY0394792.1"/>
    <property type="molecule type" value="Genomic_DNA"/>
</dbReference>
<evidence type="ECO:0000313" key="2">
    <source>
        <dbReference type="EMBL" id="MDY0394792.1"/>
    </source>
</evidence>
<accession>A0ABU5C7Z6</accession>
<protein>
    <submittedName>
        <fullName evidence="2">Tail assembly chaperone</fullName>
    </submittedName>
</protein>
<dbReference type="Proteomes" id="UP001281447">
    <property type="component" value="Unassembled WGS sequence"/>
</dbReference>
<sequence>MEMKINGKDVKLKFGVKFCRIMDEKHKIDYEGMQFGMGVVNALLGLEQKNVSVLSDIIDAATKSEYHQDDVDDAIEDYAEREGGLKKLFEQVKSEMGKSPVVQETEKAFKNAPNDTKTNQKKPTKA</sequence>
<dbReference type="Pfam" id="PF12363">
    <property type="entry name" value="Phage_TAC_12"/>
    <property type="match status" value="1"/>
</dbReference>
<gene>
    <name evidence="2" type="ORF">RWE15_10400</name>
</gene>
<keyword evidence="3" id="KW-1185">Reference proteome</keyword>